<protein>
    <recommendedName>
        <fullName evidence="6">Glycosyl transferase</fullName>
    </recommendedName>
</protein>
<evidence type="ECO:0000259" key="3">
    <source>
        <dbReference type="Pfam" id="PF13439"/>
    </source>
</evidence>
<proteinExistence type="predicted"/>
<dbReference type="PANTHER" id="PTHR46401">
    <property type="entry name" value="GLYCOSYLTRANSFERASE WBBK-RELATED"/>
    <property type="match status" value="1"/>
</dbReference>
<accession>A0A829FIM1</accession>
<dbReference type="SUPFAM" id="SSF53756">
    <property type="entry name" value="UDP-Glycosyltransferase/glycogen phosphorylase"/>
    <property type="match status" value="1"/>
</dbReference>
<dbReference type="InterPro" id="IPR028098">
    <property type="entry name" value="Glyco_trans_4-like_N"/>
</dbReference>
<organism evidence="4 5">
    <name type="scientific">Enterococcus faecium EnGen0192</name>
    <dbReference type="NCBI Taxonomy" id="1157487"/>
    <lineage>
        <taxon>Bacteria</taxon>
        <taxon>Bacillati</taxon>
        <taxon>Bacillota</taxon>
        <taxon>Bacilli</taxon>
        <taxon>Lactobacillales</taxon>
        <taxon>Enterococcaceae</taxon>
        <taxon>Enterococcus</taxon>
    </lineage>
</organism>
<dbReference type="PANTHER" id="PTHR46401:SF2">
    <property type="entry name" value="GLYCOSYLTRANSFERASE WBBK-RELATED"/>
    <property type="match status" value="1"/>
</dbReference>
<dbReference type="CDD" id="cd03809">
    <property type="entry name" value="GT4_MtfB-like"/>
    <property type="match status" value="1"/>
</dbReference>
<evidence type="ECO:0008006" key="6">
    <source>
        <dbReference type="Google" id="ProtNLM"/>
    </source>
</evidence>
<dbReference type="Gene3D" id="3.40.50.2000">
    <property type="entry name" value="Glycogen Phosphorylase B"/>
    <property type="match status" value="2"/>
</dbReference>
<gene>
    <name evidence="4" type="ORF">SSM_01227</name>
</gene>
<dbReference type="Pfam" id="PF13439">
    <property type="entry name" value="Glyco_transf_4"/>
    <property type="match status" value="1"/>
</dbReference>
<feature type="domain" description="Glycosyl transferase family 1" evidence="2">
    <location>
        <begin position="200"/>
        <end position="338"/>
    </location>
</feature>
<evidence type="ECO:0000259" key="2">
    <source>
        <dbReference type="Pfam" id="PF00534"/>
    </source>
</evidence>
<dbReference type="GO" id="GO:0016757">
    <property type="term" value="F:glycosyltransferase activity"/>
    <property type="evidence" value="ECO:0007669"/>
    <property type="project" value="InterPro"/>
</dbReference>
<sequence length="370" mass="42749">MRALIDLTALSFNFSGIERYALNIAKNILELDTQNQYDLVFSNEIFPELVELTRRDNVRVHILKCGKKKLSKLILFQIKLVYLINKINPDYAIFPAFAAPIFLKRKNMIDTFHDLGYFDCPTMWKWYVTLYGKCKLKASSRHSDFFVAVSDYTKMRMIEFFGISQEKIFVAKNAVDERFNTIGLNEKEVELLKVKYNLPQSEFYMCLATLEPRKNLRLLIDAYADLILEGRTDKKLVLAGRRGWKINDLLNNLDENVKNNIVLTGFIDDKDLPKLYKSASVFIFPSLYEGFGIPALEALACGTQTIVSNIPIFKEAFGDAVTYFLNNDKDDLKNKMITYKDVDSSVIKKQVEKYDWGKSAKVYIDIINSR</sequence>
<name>A0A829FIM1_ENTFC</name>
<evidence type="ECO:0000256" key="1">
    <source>
        <dbReference type="ARBA" id="ARBA00022679"/>
    </source>
</evidence>
<feature type="domain" description="Glycosyltransferase subfamily 4-like N-terminal" evidence="3">
    <location>
        <begin position="15"/>
        <end position="177"/>
    </location>
</feature>
<dbReference type="EMBL" id="AITY01000024">
    <property type="protein sequence ID" value="EOM25342.1"/>
    <property type="molecule type" value="Genomic_DNA"/>
</dbReference>
<dbReference type="Proteomes" id="UP000013897">
    <property type="component" value="Unassembled WGS sequence"/>
</dbReference>
<comment type="caution">
    <text evidence="4">The sequence shown here is derived from an EMBL/GenBank/DDBJ whole genome shotgun (WGS) entry which is preliminary data.</text>
</comment>
<dbReference type="RefSeq" id="WP_002299490.1">
    <property type="nucleotide sequence ID" value="NZ_KB949526.1"/>
</dbReference>
<keyword evidence="1" id="KW-0808">Transferase</keyword>
<reference evidence="4 5" key="1">
    <citation type="submission" date="2013-02" db="EMBL/GenBank/DDBJ databases">
        <title>The Genome Sequence of Enterococcus faecium HM1072.</title>
        <authorList>
            <consortium name="The Broad Institute Genome Sequencing Platform"/>
            <consortium name="The Broad Institute Genome Sequencing Center for Infectious Disease"/>
            <person name="Earl A.M."/>
            <person name="Gilmore M.S."/>
            <person name="Lebreton F."/>
            <person name="Courvalin P."/>
            <person name="Walker B."/>
            <person name="Young S.K."/>
            <person name="Zeng Q."/>
            <person name="Gargeya S."/>
            <person name="Fitzgerald M."/>
            <person name="Haas B."/>
            <person name="Abouelleil A."/>
            <person name="Alvarado L."/>
            <person name="Arachchi H.M."/>
            <person name="Berlin A.M."/>
            <person name="Chapman S.B."/>
            <person name="Dewar J."/>
            <person name="Goldberg J."/>
            <person name="Griggs A."/>
            <person name="Gujja S."/>
            <person name="Hansen M."/>
            <person name="Howarth C."/>
            <person name="Imamovic A."/>
            <person name="Larimer J."/>
            <person name="McCowan C."/>
            <person name="Murphy C."/>
            <person name="Neiman D."/>
            <person name="Pearson M."/>
            <person name="Priest M."/>
            <person name="Roberts A."/>
            <person name="Saif S."/>
            <person name="Shea T."/>
            <person name="Sisk P."/>
            <person name="Sykes S."/>
            <person name="Wortman J."/>
            <person name="Nusbaum C."/>
            <person name="Birren B."/>
        </authorList>
    </citation>
    <scope>NUCLEOTIDE SEQUENCE [LARGE SCALE GENOMIC DNA]</scope>
    <source>
        <strain evidence="4 5">HM1072</strain>
    </source>
</reference>
<dbReference type="InterPro" id="IPR001296">
    <property type="entry name" value="Glyco_trans_1"/>
</dbReference>
<dbReference type="Pfam" id="PF00534">
    <property type="entry name" value="Glycos_transf_1"/>
    <property type="match status" value="1"/>
</dbReference>
<dbReference type="AlphaFoldDB" id="A0A829FIM1"/>
<evidence type="ECO:0000313" key="4">
    <source>
        <dbReference type="EMBL" id="EOM25342.1"/>
    </source>
</evidence>
<evidence type="ECO:0000313" key="5">
    <source>
        <dbReference type="Proteomes" id="UP000013897"/>
    </source>
</evidence>